<dbReference type="Proteomes" id="UP001310290">
    <property type="component" value="Unassembled WGS sequence"/>
</dbReference>
<dbReference type="Gene3D" id="1.25.40.10">
    <property type="entry name" value="Tetratricopeptide repeat domain"/>
    <property type="match status" value="1"/>
</dbReference>
<evidence type="ECO:0000313" key="2">
    <source>
        <dbReference type="Proteomes" id="UP001310290"/>
    </source>
</evidence>
<reference evidence="1" key="1">
    <citation type="submission" date="2023-04" db="EMBL/GenBank/DDBJ databases">
        <title>Genomic diversity of scab-causing Streptomyces spp. in the province of Quebec, Canada.</title>
        <authorList>
            <person name="Biessy A."/>
            <person name="Cadieux M."/>
            <person name="Ciotola M."/>
            <person name="Filion M."/>
        </authorList>
    </citation>
    <scope>NUCLEOTIDE SEQUENCE</scope>
    <source>
        <strain evidence="1">B21-115</strain>
    </source>
</reference>
<dbReference type="InterPro" id="IPR011990">
    <property type="entry name" value="TPR-like_helical_dom_sf"/>
</dbReference>
<sequence>MVDSTEPTTLPVRPLPIGAFPLPFGYLLIPDREDTAQVRAELLAGRLPQHWPHSLRGHELALHGEIDAARAAMTGDDIVSRFNRFVIDPDQEDPDLLRAGLGPELGILVDVVLIAVGRLDALPGSEGATGELAALALASRAAIALERGQPDAAAALLDEAAAAARVGYPAFAGVLHGACGQVQRQAGALDTAAESLRAGLALLADTELAVARAELHFELAATLHEQAGERRDLLTKAIHHYHCALQEIGKGDAPELYAAAHANLATAYLTMPMVEASDQLRLGVAVGSLRAALTVYTPQTHPQKWSSAQLNLANALVYAPSTHQGDNLVEAVELYEAVLGARDRDQDPLGRARVLANQGNALAHLGMFEQARANLVEARFTFEELHEYEAVTSVRGILDEIARHHAVTGTQA</sequence>
<accession>A0ABU8B1C4</accession>
<organism evidence="1 2">
    <name type="scientific">Streptomyces bottropensis</name>
    <dbReference type="NCBI Taxonomy" id="42235"/>
    <lineage>
        <taxon>Bacteria</taxon>
        <taxon>Bacillati</taxon>
        <taxon>Actinomycetota</taxon>
        <taxon>Actinomycetes</taxon>
        <taxon>Kitasatosporales</taxon>
        <taxon>Streptomycetaceae</taxon>
        <taxon>Streptomyces</taxon>
    </lineage>
</organism>
<keyword evidence="2" id="KW-1185">Reference proteome</keyword>
<evidence type="ECO:0008006" key="3">
    <source>
        <dbReference type="Google" id="ProtNLM"/>
    </source>
</evidence>
<comment type="caution">
    <text evidence="1">The sequence shown here is derived from an EMBL/GenBank/DDBJ whole genome shotgun (WGS) entry which is preliminary data.</text>
</comment>
<protein>
    <recommendedName>
        <fullName evidence="3">Tetratricopeptide repeat protein</fullName>
    </recommendedName>
</protein>
<dbReference type="RefSeq" id="WP_005476259.1">
    <property type="nucleotide sequence ID" value="NZ_JARULZ010000003.1"/>
</dbReference>
<gene>
    <name evidence="1" type="ORF">QBA35_41760</name>
</gene>
<name>A0ABU8B1C4_9ACTN</name>
<dbReference type="SUPFAM" id="SSF48452">
    <property type="entry name" value="TPR-like"/>
    <property type="match status" value="2"/>
</dbReference>
<dbReference type="GeneID" id="96268491"/>
<dbReference type="EMBL" id="JARULZ010000003">
    <property type="protein sequence ID" value="MEH0639662.1"/>
    <property type="molecule type" value="Genomic_DNA"/>
</dbReference>
<evidence type="ECO:0000313" key="1">
    <source>
        <dbReference type="EMBL" id="MEH0639662.1"/>
    </source>
</evidence>
<proteinExistence type="predicted"/>